<dbReference type="GO" id="GO:0051231">
    <property type="term" value="P:spindle elongation"/>
    <property type="evidence" value="ECO:0007669"/>
    <property type="project" value="TreeGrafter"/>
</dbReference>
<accession>F4R625</accession>
<dbReference type="KEGG" id="mlr:MELLADRAFT_59372"/>
<dbReference type="InParanoid" id="F4R625"/>
<dbReference type="GO" id="GO:0005524">
    <property type="term" value="F:ATP binding"/>
    <property type="evidence" value="ECO:0007669"/>
    <property type="project" value="UniProtKB-UniRule"/>
</dbReference>
<reference evidence="5" key="1">
    <citation type="journal article" date="2011" name="Proc. Natl. Acad. Sci. U.S.A.">
        <title>Obligate biotrophy features unraveled by the genomic analysis of rust fungi.</title>
        <authorList>
            <person name="Duplessis S."/>
            <person name="Cuomo C.A."/>
            <person name="Lin Y.-C."/>
            <person name="Aerts A."/>
            <person name="Tisserant E."/>
            <person name="Veneault-Fourrey C."/>
            <person name="Joly D.L."/>
            <person name="Hacquard S."/>
            <person name="Amselem J."/>
            <person name="Cantarel B.L."/>
            <person name="Chiu R."/>
            <person name="Coutinho P.M."/>
            <person name="Feau N."/>
            <person name="Field M."/>
            <person name="Frey P."/>
            <person name="Gelhaye E."/>
            <person name="Goldberg J."/>
            <person name="Grabherr M.G."/>
            <person name="Kodira C.D."/>
            <person name="Kohler A."/>
            <person name="Kuees U."/>
            <person name="Lindquist E.A."/>
            <person name="Lucas S.M."/>
            <person name="Mago R."/>
            <person name="Mauceli E."/>
            <person name="Morin E."/>
            <person name="Murat C."/>
            <person name="Pangilinan J.L."/>
            <person name="Park R."/>
            <person name="Pearson M."/>
            <person name="Quesneville H."/>
            <person name="Rouhier N."/>
            <person name="Sakthikumar S."/>
            <person name="Salamov A.A."/>
            <person name="Schmutz J."/>
            <person name="Selles B."/>
            <person name="Shapiro H."/>
            <person name="Tanguay P."/>
            <person name="Tuskan G.A."/>
            <person name="Henrissat B."/>
            <person name="Van de Peer Y."/>
            <person name="Rouze P."/>
            <person name="Ellis J.G."/>
            <person name="Dodds P.N."/>
            <person name="Schein J.E."/>
            <person name="Zhong S."/>
            <person name="Hamelin R.C."/>
            <person name="Grigoriev I.V."/>
            <person name="Szabo L.J."/>
            <person name="Martin F."/>
        </authorList>
    </citation>
    <scope>NUCLEOTIDE SEQUENCE [LARGE SCALE GENOMIC DNA]</scope>
    <source>
        <strain evidence="5">98AG31 / pathotype 3-4-7</strain>
    </source>
</reference>
<keyword evidence="1" id="KW-0547">Nucleotide-binding</keyword>
<dbReference type="InterPro" id="IPR027640">
    <property type="entry name" value="Kinesin-like_fam"/>
</dbReference>
<dbReference type="GO" id="GO:0007052">
    <property type="term" value="P:mitotic spindle organization"/>
    <property type="evidence" value="ECO:0007669"/>
    <property type="project" value="TreeGrafter"/>
</dbReference>
<dbReference type="GO" id="GO:0008017">
    <property type="term" value="F:microtubule binding"/>
    <property type="evidence" value="ECO:0007669"/>
    <property type="project" value="InterPro"/>
</dbReference>
<dbReference type="Pfam" id="PF00225">
    <property type="entry name" value="Kinesin"/>
    <property type="match status" value="1"/>
</dbReference>
<dbReference type="STRING" id="747676.F4R625"/>
<dbReference type="OrthoDB" id="3176171at2759"/>
<sequence length="650" mass="72901">MPDSDSFSSSTDNNSVVKVVCRLRPTLPHEPESSQEVVQVLNRREIRITDPIKKLINRFDFSACYGERSTQQEIFDNEVRDMVLGVFSGITASIFTYAFQRRDDDLCFGDLTLIDTSMRLFRFGCTGSGKTHTLQGSPTDPGITPRAIRAIFQHMNEMKIQQGASAQYIVTMSCFEIWKDKVWDLLNEAGTSSTRDLGKGDLHIREATNGQVFVSNLRKIPLYTINDFERFYEKAMRSRSTSSTKLNHASSRSHAILNLNLTQLRGGRTYEGKCVLIDLAGSENNKKTGNDENRERMKESVEINQSLLALRKVVRSLNAGESRIPYRDSKLTRILSDSLGGRSSALVICNIAPSPYQYRDTMNTLNFGSLTRNVENKVQVRDKETVKNTLAPAPFYQHSFLNKSAPQLPSETTIKYSSSDGCAVPYSYKPRLAPRPSLAVLNGTQTSTSTPPAHHMGHSNSGHLFTPPGHNLVASSSVPSLPELPSQWRTSPLLPRLETRPLIIKKKSSSLSPRSPHFEDLQMALGITDPISSSDSPMSNKALEERINNALRKNMNALVEKRLDALLNAKLKEAGLLDFQAPTTPRSQSSNTSENTAAERDHDLVDRISNLEDQFQREDQRIIEHCSYPTKAFEHQNSFPEYTFTVRFTL</sequence>
<evidence type="ECO:0000259" key="3">
    <source>
        <dbReference type="PROSITE" id="PS50067"/>
    </source>
</evidence>
<keyword evidence="5" id="KW-1185">Reference proteome</keyword>
<evidence type="ECO:0000313" key="4">
    <source>
        <dbReference type="EMBL" id="EGG12157.1"/>
    </source>
</evidence>
<keyword evidence="1" id="KW-0505">Motor protein</keyword>
<dbReference type="CDD" id="cd00106">
    <property type="entry name" value="KISc"/>
    <property type="match status" value="1"/>
</dbReference>
<dbReference type="AlphaFoldDB" id="F4R625"/>
<feature type="compositionally biased region" description="Polar residues" evidence="2">
    <location>
        <begin position="581"/>
        <end position="596"/>
    </location>
</feature>
<dbReference type="EMBL" id="GL883091">
    <property type="protein sequence ID" value="EGG12157.1"/>
    <property type="molecule type" value="Genomic_DNA"/>
</dbReference>
<comment type="similarity">
    <text evidence="1">Belongs to the TRAFAC class myosin-kinesin ATPase superfamily. Kinesin family.</text>
</comment>
<protein>
    <recommendedName>
        <fullName evidence="3">Kinesin motor domain-containing protein</fullName>
    </recommendedName>
</protein>
<evidence type="ECO:0000313" key="5">
    <source>
        <dbReference type="Proteomes" id="UP000001072"/>
    </source>
</evidence>
<feature type="binding site" evidence="1">
    <location>
        <begin position="124"/>
        <end position="131"/>
    </location>
    <ligand>
        <name>ATP</name>
        <dbReference type="ChEBI" id="CHEBI:30616"/>
    </ligand>
</feature>
<dbReference type="PANTHER" id="PTHR47969:SF9">
    <property type="entry name" value="KINESIN-LIKE PROTEIN"/>
    <property type="match status" value="1"/>
</dbReference>
<dbReference type="GO" id="GO:0003777">
    <property type="term" value="F:microtubule motor activity"/>
    <property type="evidence" value="ECO:0007669"/>
    <property type="project" value="InterPro"/>
</dbReference>
<proteinExistence type="inferred from homology"/>
<dbReference type="PANTHER" id="PTHR47969">
    <property type="entry name" value="CHROMOSOME-ASSOCIATED KINESIN KIF4A-RELATED"/>
    <property type="match status" value="1"/>
</dbReference>
<dbReference type="GO" id="GO:0005875">
    <property type="term" value="C:microtubule associated complex"/>
    <property type="evidence" value="ECO:0007669"/>
    <property type="project" value="TreeGrafter"/>
</dbReference>
<dbReference type="GO" id="GO:0007018">
    <property type="term" value="P:microtubule-based movement"/>
    <property type="evidence" value="ECO:0007669"/>
    <property type="project" value="InterPro"/>
</dbReference>
<organism evidence="5">
    <name type="scientific">Melampsora larici-populina (strain 98AG31 / pathotype 3-4-7)</name>
    <name type="common">Poplar leaf rust fungus</name>
    <dbReference type="NCBI Taxonomy" id="747676"/>
    <lineage>
        <taxon>Eukaryota</taxon>
        <taxon>Fungi</taxon>
        <taxon>Dikarya</taxon>
        <taxon>Basidiomycota</taxon>
        <taxon>Pucciniomycotina</taxon>
        <taxon>Pucciniomycetes</taxon>
        <taxon>Pucciniales</taxon>
        <taxon>Melampsoraceae</taxon>
        <taxon>Melampsora</taxon>
    </lineage>
</organism>
<dbReference type="VEuPathDB" id="FungiDB:MELLADRAFT_59372"/>
<dbReference type="PRINTS" id="PR00380">
    <property type="entry name" value="KINESINHEAVY"/>
</dbReference>
<dbReference type="Gene3D" id="3.40.850.10">
    <property type="entry name" value="Kinesin motor domain"/>
    <property type="match status" value="1"/>
</dbReference>
<dbReference type="eggNOG" id="KOG0242">
    <property type="taxonomic scope" value="Eukaryota"/>
</dbReference>
<dbReference type="HOGENOM" id="CLU_001485_27_0_1"/>
<dbReference type="SMART" id="SM00129">
    <property type="entry name" value="KISc"/>
    <property type="match status" value="1"/>
</dbReference>
<dbReference type="Proteomes" id="UP000001072">
    <property type="component" value="Unassembled WGS sequence"/>
</dbReference>
<dbReference type="SUPFAM" id="SSF52540">
    <property type="entry name" value="P-loop containing nucleoside triphosphate hydrolases"/>
    <property type="match status" value="2"/>
</dbReference>
<evidence type="ECO:0000256" key="1">
    <source>
        <dbReference type="PROSITE-ProRule" id="PRU00283"/>
    </source>
</evidence>
<evidence type="ECO:0000256" key="2">
    <source>
        <dbReference type="SAM" id="MobiDB-lite"/>
    </source>
</evidence>
<feature type="region of interest" description="Disordered" evidence="2">
    <location>
        <begin position="578"/>
        <end position="602"/>
    </location>
</feature>
<gene>
    <name evidence="4" type="ORF">MELLADRAFT_59372</name>
</gene>
<dbReference type="InterPro" id="IPR027417">
    <property type="entry name" value="P-loop_NTPase"/>
</dbReference>
<dbReference type="InterPro" id="IPR001752">
    <property type="entry name" value="Kinesin_motor_dom"/>
</dbReference>
<feature type="domain" description="Kinesin motor" evidence="3">
    <location>
        <begin position="16"/>
        <end position="374"/>
    </location>
</feature>
<dbReference type="InterPro" id="IPR036961">
    <property type="entry name" value="Kinesin_motor_dom_sf"/>
</dbReference>
<dbReference type="PROSITE" id="PS50067">
    <property type="entry name" value="KINESIN_MOTOR_2"/>
    <property type="match status" value="1"/>
</dbReference>
<keyword evidence="1" id="KW-0067">ATP-binding</keyword>
<name>F4R625_MELLP</name>
<dbReference type="RefSeq" id="XP_007404532.1">
    <property type="nucleotide sequence ID" value="XM_007404470.1"/>
</dbReference>
<dbReference type="GeneID" id="18929339"/>